<evidence type="ECO:0000256" key="9">
    <source>
        <dbReference type="ARBA" id="ARBA00047899"/>
    </source>
</evidence>
<gene>
    <name evidence="14" type="ORF">DC041_0003225</name>
</gene>
<evidence type="ECO:0000256" key="1">
    <source>
        <dbReference type="ARBA" id="ARBA00011031"/>
    </source>
</evidence>
<dbReference type="SUPFAM" id="SSF56112">
    <property type="entry name" value="Protein kinase-like (PK-like)"/>
    <property type="match status" value="1"/>
</dbReference>
<evidence type="ECO:0000313" key="14">
    <source>
        <dbReference type="EMBL" id="RTG89490.1"/>
    </source>
</evidence>
<dbReference type="GO" id="GO:0031931">
    <property type="term" value="C:TORC1 complex"/>
    <property type="evidence" value="ECO:0007669"/>
    <property type="project" value="TreeGrafter"/>
</dbReference>
<dbReference type="STRING" id="6184.A0A430QP59"/>
<dbReference type="GO" id="GO:0031929">
    <property type="term" value="P:TOR signaling"/>
    <property type="evidence" value="ECO:0007669"/>
    <property type="project" value="TreeGrafter"/>
</dbReference>
<sequence>MNTNPNSLVTQFVQGIKSRSEDDRFKTVTELCKVVSSELKEVSNQNYVICLDLLCNELINIFSNGDIHEKKGAIVAMGCLAEVDFMSVHNHCQRFVKQLLTQPVTTDLQLTALEARLIGQLGLVFPYDFIEEQIKNACSILSKDISDAQKHFAILTLREFILHTPTSFCQHMGSFITAILSALRDKNSITRELAGVALRCAFILTAKREQRRYRTYLSVDHSRMGEGPGSFSNLEGGAPSVSSRTFFSSSGNSRHKTNPNSMSAVNFPGLGYSLSDTNSTSSPFIWYRDCLIESIRAQSESAPLILQEQSSHPLFEFLTVSHSDGSLAVRTVLSTRWPIVNASCISVAIGVLPGNPFCSSDSEQLPNLALEVLGLRDGIKQESNNYQQHHEQQQYGRQNFSNLSSEICRCLLLENTDKVSMLIVVCSSILIQNTTDVYCQMYVLYREYLLTIWFLKSSVKRQRTVMDWMLQCLRKEKEKPMILLNLSLICYFMGPEFATSNYLTQIFQSIRSYLPTQKDVSNKKRSPALETSAILSVSLFTKSLGPAINESVNQILDAMVASGLNQPLIASFKMIAMHIPRLRKEIQDCLLNNISLVLMNNSGGSFSHLHSYIANTASGDNTVSTLSFFPNLINLVGGTIHSGSSGTNVPTLSSNNTCSSALAVGANTVNSSTSAFPLSSATRFVFGPSTKSHSSKHTSSTGLNATGSEFAHVAIPGGFSASGELSTDVAVVALALKTLGSFNFDGHTLAHFVRHICENFISIGTCEVKEIRLEAVKTCAHLMIPWLKSTETQQWYARPALNTVADVLNKLLTVGISDPDPDVRRCVFLSFDQRFDLHLAQSDHLNYLFLALYDEVFDIRCLVMQRLGRLSDINPACVQPNLRKVLLHTLNDLSHSGSTRNKEQSALLLACLIATAPRFLIPYSEPLIHILLPRIRQALPASLRASLTVTSFSRLQNSTFTNNKEIDCSSSILPTERLPASIQLIQNVILTTQIAANAAAASANAIASAVAASTGLAGGLHCPLTSNASQRLTRRAPTGHIGANQIGPALAAANAVAMATGAATAAAAAAGAVMAATGQSTTSGGGVGIFNADTKNLFGTGLVPNYSSKSDVPMHDLAAIVERFGTLNFDHNSYNYFNFEFPPGACPPSAYLLNSTPLIDSYMLGDQYSSRNQSWSEYSMSRMNENASTAHWTEPTPVIVALFTTLGRLAAVAPRSIYHYMDEFIPILAYMMQDTSCFLKRSIAVWTLTRLVSHTGYVVIPYKRYPQLLNILLGMLKREEIKCIRQEVLRALGVLGALDPFKFKLYSGQVDTYGDTGIAVSHHEVVERKDVDITQSELVINLSWESRDVFFSVCALSALIHSLRDPALHSQYGSIVHTIVYVLKLLGPRSVIYLRQLIPDYFRCLENTRDARLQEFLIRQLGNVMTIVQLNTKEFAHEVVDLLITHWWIAPNVQRACIGLLSPMSSVLGAEFRTYLTRLIPTILRMFHHESNESNLIALLEVLPEFGYTLKDYAHIIVPAISSLIDITSEASLSVLLNSVSEYSSSNCITTTTTTTATTSSTSTSHSNIPNSKSQLDTDTIDLSNIFSSVPENNCTSTNDTNVDGIQASNTRTSTNGLNQQILPNKVGSVHLRKACLECLARFTDCVDLDDFAGQIIHPVCRLLLTLESCHQSYQQLLHQQHHLSSTKSSASLGSQACLNAINQLRVPAMDVLTGLLYRMGQKFKFFLPLVQKMQSRLQLHTPRFNTVLGQVEKGAYLPTTSDRVHVKFTSISTRNRAQKLNVDDSETPGTVKLLKINNTNLERAWHSSRMVSHDDWSQWLKTLNMALLRESPSPAIRACSQLTAITPGIGRTLFNAAFLSCWPELNYHQQDDLINTLERVLRVPDQSPEVSQTILNLEEFMAHMDKYSSSSHRVHLPLPLGVLADRALKNRAYAKALYYKEQEFLMESEKRSCPSPATLSSLLTIYSKLNLEEAANGVLLYATRSTQDKLIKIDISSLIMAPLNNMAWERWNDVNDQMRALMAPLACSAAWALNSWDRVERYTEALSADNSFDGAFYRAVLNIHSEQYAKACDFIMKARDVLDSNLTAMAEESYNRAYADLVGTQLLSEAEEVIQYKLMPERRPILREAWQSRLLGCNSVVEDWSQIIQLRSLVLEPYEDRKSWLRFAGLCRRSGRFILSRQVLENLLGLDPAGIPPCDPIPSSDPAIVFAYTKLLWAVGAHEEAVSRLCVLKTHVLEPLLRAETGINSAQQSSSVFQLLSPNVLNTNETLDSLDSRQLEIQIVNERKELRRLLAKCCLKLGSWCSELYTRSPPGSHQTDNHSLAYTPNSVFTAASGNGLQFSVAAAARTLSKVNSNNDVIENIHPSQMSRAAVMRLSNNYSGIVGAGRESSNRNGSRIRRAASTAGATSIVNENLATSNITQTWEESQAFVIQCYQTATLHAPDCRNTWQSWAMANYAVFNHLDTLKACLERAELELNKASINFGCIFSILTDLCTTFGVRYCFVYRVGGIDNHILWTSRRNFSSSAGIHGSGVNQMQSSNLPVGNISANFSPLPPPIAELVRAKTDLQRCMELHAAPSVKGFDSLRLINLLFKFGHLTEIREVIREGLTKIRLDNWLLVIQQLLARIDTPREYVATIIIDLLISVGQRYPQSMVYPLVLAFKSGGSDRRRYNANRILYSVEEQNSRLISEAFLLNEELIRLSITWVEMWSEALEDASRVYFGEKDIAKMFRLLHPLHQMMDRGHETIHEATFLQENGNDLAESRLCCERYELTQVRIDLQKAWEGYYTLYRRFAKQVNNMTTLELTVSSPRLHEYGQDWQLAVPGSYEPHRPLVRIASIKNCLNFITSKQRPRKLTITGSNGHQYVFLLKGHEDTRQDERIMQFFGLVNTLLINNPETLRRNLTIQRMSVIPLSTYTGLIGWVPNSDTFHNLIRDYREKADVVLNKENREMLRLAPDFDRLNVIQKTEIFEAGLRESSGRDLANILWLKSHSSEVSRLRRWCILSIVSYFTRVILRF</sequence>
<keyword evidence="6" id="KW-0547">Nucleotide-binding</keyword>
<dbReference type="SUPFAM" id="SSF48371">
    <property type="entry name" value="ARM repeat"/>
    <property type="match status" value="1"/>
</dbReference>
<dbReference type="FunFam" id="3.30.1010.10:FF:000006">
    <property type="entry name" value="Serine/threonine-protein kinase TOR"/>
    <property type="match status" value="1"/>
</dbReference>
<keyword evidence="7 14" id="KW-0418">Kinase</keyword>
<comment type="similarity">
    <text evidence="1">Belongs to the PI3/PI4-kinase family.</text>
</comment>
<dbReference type="GO" id="GO:0031932">
    <property type="term" value="C:TORC2 complex"/>
    <property type="evidence" value="ECO:0007669"/>
    <property type="project" value="TreeGrafter"/>
</dbReference>
<dbReference type="PANTHER" id="PTHR11139:SF9">
    <property type="entry name" value="SERINE_THREONINE-PROTEIN KINASE MTOR"/>
    <property type="match status" value="1"/>
</dbReference>
<comment type="catalytic activity">
    <reaction evidence="10">
        <text>L-seryl-[protein] + ATP = O-phospho-L-seryl-[protein] + ADP + H(+)</text>
        <dbReference type="Rhea" id="RHEA:17989"/>
        <dbReference type="Rhea" id="RHEA-COMP:9863"/>
        <dbReference type="Rhea" id="RHEA-COMP:11604"/>
        <dbReference type="ChEBI" id="CHEBI:15378"/>
        <dbReference type="ChEBI" id="CHEBI:29999"/>
        <dbReference type="ChEBI" id="CHEBI:30616"/>
        <dbReference type="ChEBI" id="CHEBI:83421"/>
        <dbReference type="ChEBI" id="CHEBI:456216"/>
        <dbReference type="EC" id="2.7.11.1"/>
    </reaction>
</comment>
<evidence type="ECO:0000256" key="6">
    <source>
        <dbReference type="ARBA" id="ARBA00022741"/>
    </source>
</evidence>
<dbReference type="GO" id="GO:0016242">
    <property type="term" value="P:negative regulation of macroautophagy"/>
    <property type="evidence" value="ECO:0007669"/>
    <property type="project" value="TreeGrafter"/>
</dbReference>
<dbReference type="InterPro" id="IPR009076">
    <property type="entry name" value="FRB_dom"/>
</dbReference>
<evidence type="ECO:0000256" key="7">
    <source>
        <dbReference type="ARBA" id="ARBA00022777"/>
    </source>
</evidence>
<dbReference type="FunFam" id="1.20.120.150:FF:000001">
    <property type="entry name" value="Serine/threonine-protein kinase TOR"/>
    <property type="match status" value="1"/>
</dbReference>
<dbReference type="SMART" id="SM01345">
    <property type="entry name" value="Rapamycin_bind"/>
    <property type="match status" value="1"/>
</dbReference>
<proteinExistence type="inferred from homology"/>
<dbReference type="InterPro" id="IPR003151">
    <property type="entry name" value="PIK-rel_kinase_FAT"/>
</dbReference>
<keyword evidence="3" id="KW-0723">Serine/threonine-protein kinase</keyword>
<dbReference type="InterPro" id="IPR050517">
    <property type="entry name" value="DDR_Repair_Kinase"/>
</dbReference>
<dbReference type="Gene3D" id="3.30.1010.10">
    <property type="entry name" value="Phosphatidylinositol 3-kinase Catalytic Subunit, Chain A, domain 4"/>
    <property type="match status" value="1"/>
</dbReference>
<dbReference type="SUPFAM" id="SSF47212">
    <property type="entry name" value="FKBP12-rapamycin-binding domain of FKBP-rapamycin-associated protein (FRAP)"/>
    <property type="match status" value="1"/>
</dbReference>
<evidence type="ECO:0000256" key="10">
    <source>
        <dbReference type="ARBA" id="ARBA00048679"/>
    </source>
</evidence>
<feature type="domain" description="FAT" evidence="13">
    <location>
        <begin position="1923"/>
        <end position="2666"/>
    </location>
</feature>
<dbReference type="InterPro" id="IPR011989">
    <property type="entry name" value="ARM-like"/>
</dbReference>
<accession>A0A430QP59</accession>
<evidence type="ECO:0000256" key="8">
    <source>
        <dbReference type="ARBA" id="ARBA00022840"/>
    </source>
</evidence>
<dbReference type="Gene3D" id="1.25.10.10">
    <property type="entry name" value="Leucine-rich Repeat Variant"/>
    <property type="match status" value="4"/>
</dbReference>
<dbReference type="InterPro" id="IPR011009">
    <property type="entry name" value="Kinase-like_dom_sf"/>
</dbReference>
<comment type="caution">
    <text evidence="14">The sequence shown here is derived from an EMBL/GenBank/DDBJ whole genome shotgun (WGS) entry which is preliminary data.</text>
</comment>
<evidence type="ECO:0000256" key="4">
    <source>
        <dbReference type="ARBA" id="ARBA00022679"/>
    </source>
</evidence>
<dbReference type="EC" id="2.7.11.1" evidence="2"/>
<dbReference type="GO" id="GO:0005634">
    <property type="term" value="C:nucleus"/>
    <property type="evidence" value="ECO:0007669"/>
    <property type="project" value="TreeGrafter"/>
</dbReference>
<dbReference type="InterPro" id="IPR000403">
    <property type="entry name" value="PI3/4_kinase_cat_dom"/>
</dbReference>
<evidence type="ECO:0000259" key="12">
    <source>
        <dbReference type="PROSITE" id="PS50290"/>
    </source>
</evidence>
<comment type="catalytic activity">
    <reaction evidence="9">
        <text>L-threonyl-[protein] + ATP = O-phospho-L-threonyl-[protein] + ADP + H(+)</text>
        <dbReference type="Rhea" id="RHEA:46608"/>
        <dbReference type="Rhea" id="RHEA-COMP:11060"/>
        <dbReference type="Rhea" id="RHEA-COMP:11605"/>
        <dbReference type="ChEBI" id="CHEBI:15378"/>
        <dbReference type="ChEBI" id="CHEBI:30013"/>
        <dbReference type="ChEBI" id="CHEBI:30616"/>
        <dbReference type="ChEBI" id="CHEBI:61977"/>
        <dbReference type="ChEBI" id="CHEBI:456216"/>
        <dbReference type="EC" id="2.7.11.1"/>
    </reaction>
</comment>
<feature type="compositionally biased region" description="Low complexity" evidence="11">
    <location>
        <begin position="1554"/>
        <end position="1567"/>
    </location>
</feature>
<evidence type="ECO:0000256" key="3">
    <source>
        <dbReference type="ARBA" id="ARBA00022527"/>
    </source>
</evidence>
<dbReference type="GO" id="GO:0004674">
    <property type="term" value="F:protein serine/threonine kinase activity"/>
    <property type="evidence" value="ECO:0007669"/>
    <property type="project" value="UniProtKB-KW"/>
</dbReference>
<evidence type="ECO:0000256" key="5">
    <source>
        <dbReference type="ARBA" id="ARBA00022737"/>
    </source>
</evidence>
<dbReference type="Pfam" id="PF23593">
    <property type="entry name" value="HEAT_ATR"/>
    <property type="match status" value="1"/>
</dbReference>
<keyword evidence="4" id="KW-0808">Transferase</keyword>
<dbReference type="Pfam" id="PF08771">
    <property type="entry name" value="FRB_dom"/>
    <property type="match status" value="1"/>
</dbReference>
<dbReference type="InterPro" id="IPR036738">
    <property type="entry name" value="FRB_sf"/>
</dbReference>
<dbReference type="GO" id="GO:0005524">
    <property type="term" value="F:ATP binding"/>
    <property type="evidence" value="ECO:0007669"/>
    <property type="project" value="UniProtKB-KW"/>
</dbReference>
<dbReference type="Proteomes" id="UP000290809">
    <property type="component" value="Unassembled WGS sequence"/>
</dbReference>
<dbReference type="GO" id="GO:0044877">
    <property type="term" value="F:protein-containing complex binding"/>
    <property type="evidence" value="ECO:0007669"/>
    <property type="project" value="InterPro"/>
</dbReference>
<feature type="domain" description="PI3K/PI4K catalytic" evidence="12">
    <location>
        <begin position="2842"/>
        <end position="3020"/>
    </location>
</feature>
<keyword evidence="5" id="KW-0677">Repeat</keyword>
<dbReference type="GO" id="GO:0005737">
    <property type="term" value="C:cytoplasm"/>
    <property type="evidence" value="ECO:0007669"/>
    <property type="project" value="TreeGrafter"/>
</dbReference>
<evidence type="ECO:0000313" key="15">
    <source>
        <dbReference type="Proteomes" id="UP000290809"/>
    </source>
</evidence>
<evidence type="ECO:0000256" key="2">
    <source>
        <dbReference type="ARBA" id="ARBA00012513"/>
    </source>
</evidence>
<dbReference type="Pfam" id="PF02259">
    <property type="entry name" value="FAT"/>
    <property type="match status" value="1"/>
</dbReference>
<dbReference type="PROSITE" id="PS50290">
    <property type="entry name" value="PI3_4_KINASE_3"/>
    <property type="match status" value="1"/>
</dbReference>
<evidence type="ECO:0000256" key="11">
    <source>
        <dbReference type="SAM" id="MobiDB-lite"/>
    </source>
</evidence>
<dbReference type="Gene3D" id="1.20.120.150">
    <property type="entry name" value="FKBP12-rapamycin binding domain"/>
    <property type="match status" value="1"/>
</dbReference>
<protein>
    <recommendedName>
        <fullName evidence="2">non-specific serine/threonine protein kinase</fullName>
        <ecNumber evidence="2">2.7.11.1</ecNumber>
    </recommendedName>
</protein>
<name>A0A430QP59_SCHBO</name>
<reference evidence="14 15" key="1">
    <citation type="journal article" date="2019" name="PLoS Pathog.">
        <title>Genome sequence of the bovine parasite Schistosoma bovis Tanzania.</title>
        <authorList>
            <person name="Oey H."/>
            <person name="Zakrzewski M."/>
            <person name="Gobert G."/>
            <person name="Gravermann K."/>
            <person name="Stoye J."/>
            <person name="Jones M."/>
            <person name="Mcmanus D."/>
            <person name="Krause L."/>
        </authorList>
    </citation>
    <scope>NUCLEOTIDE SEQUENCE [LARGE SCALE GENOMIC DNA]</scope>
    <source>
        <strain evidence="14 15">TAN1997</strain>
    </source>
</reference>
<dbReference type="InterPro" id="IPR016024">
    <property type="entry name" value="ARM-type_fold"/>
</dbReference>
<dbReference type="SMART" id="SM01346">
    <property type="entry name" value="DUF3385"/>
    <property type="match status" value="1"/>
</dbReference>
<dbReference type="InterPro" id="IPR057564">
    <property type="entry name" value="HEAT_ATR"/>
</dbReference>
<keyword evidence="15" id="KW-1185">Reference proteome</keyword>
<dbReference type="InterPro" id="IPR024585">
    <property type="entry name" value="mTOR_dom"/>
</dbReference>
<dbReference type="InterPro" id="IPR014009">
    <property type="entry name" value="PIK_FAT"/>
</dbReference>
<keyword evidence="8" id="KW-0067">ATP-binding</keyword>
<dbReference type="PROSITE" id="PS51189">
    <property type="entry name" value="FAT"/>
    <property type="match status" value="1"/>
</dbReference>
<dbReference type="SMART" id="SM00146">
    <property type="entry name" value="PI3Kc"/>
    <property type="match status" value="1"/>
</dbReference>
<organism evidence="14 15">
    <name type="scientific">Schistosoma bovis</name>
    <name type="common">Blood fluke</name>
    <dbReference type="NCBI Taxonomy" id="6184"/>
    <lineage>
        <taxon>Eukaryota</taxon>
        <taxon>Metazoa</taxon>
        <taxon>Spiralia</taxon>
        <taxon>Lophotrochozoa</taxon>
        <taxon>Platyhelminthes</taxon>
        <taxon>Trematoda</taxon>
        <taxon>Digenea</taxon>
        <taxon>Strigeidida</taxon>
        <taxon>Schistosomatoidea</taxon>
        <taxon>Schistosomatidae</taxon>
        <taxon>Schistosoma</taxon>
    </lineage>
</organism>
<dbReference type="PANTHER" id="PTHR11139">
    <property type="entry name" value="ATAXIA TELANGIECTASIA MUTATED ATM -RELATED"/>
    <property type="match status" value="1"/>
</dbReference>
<feature type="region of interest" description="Disordered" evidence="11">
    <location>
        <begin position="1554"/>
        <end position="1574"/>
    </location>
</feature>
<dbReference type="Pfam" id="PF00454">
    <property type="entry name" value="PI3_PI4_kinase"/>
    <property type="match status" value="1"/>
</dbReference>
<dbReference type="Pfam" id="PF11865">
    <property type="entry name" value="mTOR_dom"/>
    <property type="match status" value="1"/>
</dbReference>
<evidence type="ECO:0000259" key="13">
    <source>
        <dbReference type="PROSITE" id="PS51189"/>
    </source>
</evidence>
<dbReference type="EMBL" id="QMKO01001500">
    <property type="protein sequence ID" value="RTG89490.1"/>
    <property type="molecule type" value="Genomic_DNA"/>
</dbReference>